<accession>A0A1H6E5X6</accession>
<keyword evidence="1" id="KW-0472">Membrane</keyword>
<reference evidence="4 5" key="2">
    <citation type="submission" date="2016-10" db="EMBL/GenBank/DDBJ databases">
        <authorList>
            <person name="Varghese N."/>
            <person name="Submissions S."/>
        </authorList>
    </citation>
    <scope>NUCLEOTIDE SEQUENCE [LARGE SCALE GENOMIC DNA]</scope>
    <source>
        <strain evidence="5">ATCC 20501</strain>
        <strain evidence="3 4">CGMCC 4.3529</strain>
    </source>
</reference>
<feature type="transmembrane region" description="Helical" evidence="1">
    <location>
        <begin position="84"/>
        <end position="111"/>
    </location>
</feature>
<reference evidence="2" key="1">
    <citation type="submission" date="2016-10" db="EMBL/GenBank/DDBJ databases">
        <authorList>
            <person name="de Groot N.N."/>
        </authorList>
    </citation>
    <scope>NUCLEOTIDE SEQUENCE [LARGE SCALE GENOMIC DNA]</scope>
    <source>
        <strain evidence="2">ATCC 20501</strain>
    </source>
</reference>
<dbReference type="EMBL" id="FOME01000004">
    <property type="protein sequence ID" value="SFD42801.1"/>
    <property type="molecule type" value="Genomic_DNA"/>
</dbReference>
<gene>
    <name evidence="2" type="ORF">SAMN02982929_05740</name>
    <name evidence="3" type="ORF">SAMN05216506_104269</name>
</gene>
<protein>
    <recommendedName>
        <fullName evidence="6">DUF2975 domain-containing protein</fullName>
    </recommendedName>
</protein>
<dbReference type="EMBL" id="FNVB01000009">
    <property type="protein sequence ID" value="SEG93110.1"/>
    <property type="molecule type" value="Genomic_DNA"/>
</dbReference>
<keyword evidence="1" id="KW-1133">Transmembrane helix</keyword>
<dbReference type="Proteomes" id="UP000236729">
    <property type="component" value="Unassembled WGS sequence"/>
</dbReference>
<dbReference type="RefSeq" id="WP_093351756.1">
    <property type="nucleotide sequence ID" value="NZ_FNVB01000009.1"/>
</dbReference>
<evidence type="ECO:0008006" key="6">
    <source>
        <dbReference type="Google" id="ProtNLM"/>
    </source>
</evidence>
<keyword evidence="1" id="KW-0812">Transmembrane</keyword>
<evidence type="ECO:0000313" key="2">
    <source>
        <dbReference type="EMBL" id="SEG93110.1"/>
    </source>
</evidence>
<dbReference type="Pfam" id="PF11188">
    <property type="entry name" value="DUF2975"/>
    <property type="match status" value="1"/>
</dbReference>
<feature type="transmembrane region" description="Helical" evidence="1">
    <location>
        <begin position="7"/>
        <end position="29"/>
    </location>
</feature>
<evidence type="ECO:0000313" key="3">
    <source>
        <dbReference type="EMBL" id="SFD42801.1"/>
    </source>
</evidence>
<dbReference type="Proteomes" id="UP000199690">
    <property type="component" value="Unassembled WGS sequence"/>
</dbReference>
<evidence type="ECO:0000313" key="5">
    <source>
        <dbReference type="Proteomes" id="UP000236729"/>
    </source>
</evidence>
<organism evidence="2 5">
    <name type="scientific">Saccharopolyspora kobensis</name>
    <dbReference type="NCBI Taxonomy" id="146035"/>
    <lineage>
        <taxon>Bacteria</taxon>
        <taxon>Bacillati</taxon>
        <taxon>Actinomycetota</taxon>
        <taxon>Actinomycetes</taxon>
        <taxon>Pseudonocardiales</taxon>
        <taxon>Pseudonocardiaceae</taxon>
        <taxon>Saccharopolyspora</taxon>
    </lineage>
</organism>
<feature type="transmembrane region" description="Helical" evidence="1">
    <location>
        <begin position="49"/>
        <end position="72"/>
    </location>
</feature>
<proteinExistence type="predicted"/>
<sequence>MHSFIITALRIGIVGAIAAGLFGQIVVIPTTAADEVELFPPYAPLAVPYATAAIIGVACVQVVLLAAWMLLAMVQRDAIFSSRAFRWVDAIIGATLLATLVAAGVAGHLAVAEIPSPDDGMAVVGALGAATACVGVGASFAMVVVILRSLLRKATEMKTEIAGVI</sequence>
<feature type="transmembrane region" description="Helical" evidence="1">
    <location>
        <begin position="123"/>
        <end position="147"/>
    </location>
</feature>
<evidence type="ECO:0000256" key="1">
    <source>
        <dbReference type="SAM" id="Phobius"/>
    </source>
</evidence>
<dbReference type="AlphaFoldDB" id="A0A1H6E5X6"/>
<keyword evidence="4" id="KW-1185">Reference proteome</keyword>
<evidence type="ECO:0000313" key="4">
    <source>
        <dbReference type="Proteomes" id="UP000199690"/>
    </source>
</evidence>
<name>A0A1H6E5X6_9PSEU</name>
<accession>A0A1I1S8H2</accession>
<dbReference type="InterPro" id="IPR021354">
    <property type="entry name" value="DUF2975"/>
</dbReference>